<name>A0A136WEI7_9FIRM</name>
<comment type="caution">
    <text evidence="1">The sequence shown here is derived from an EMBL/GenBank/DDBJ whole genome shotgun (WGS) entry which is preliminary data.</text>
</comment>
<dbReference type="Proteomes" id="UP000070539">
    <property type="component" value="Unassembled WGS sequence"/>
</dbReference>
<dbReference type="AlphaFoldDB" id="A0A136WEI7"/>
<dbReference type="STRING" id="36847.CLNEO_19150"/>
<sequence length="372" mass="43307">MIEAVNLINEKQPFVSNDSFSSMIDSLQDIGLLETADIARTVTKLVETNTSFSLKSVFSRDSRHEKQKVLQGTEEIYLAIRKCIKDLYFADSKNYLLIDGLDDVLSVENFEPKVITGLIKACDEINTFFRKSTLFLKIIIFIRSDILSICRDTNISKILRDSKIELNWKIEDPSDMSSSRLIQLVRRRFDDTWGNETPFLDIWNEIFSPIESSKSSLEYVLENIIFRPRDILQFMLEAQKSYVTGHKINEITLKAVLYNYSNDYFVASMQDELTGFFSDSIVTTLPTILMKLGQKEFSVTDFKIECSRHKEFEDIDSTDLLKKMFDDGYIGQHRPKEVKEYTVFKYRNPRETFIEEHECIVHRGLMRSLTIV</sequence>
<dbReference type="InterPro" id="IPR059206">
    <property type="entry name" value="Sll1717-like"/>
</dbReference>
<dbReference type="OrthoDB" id="2084613at2"/>
<dbReference type="EMBL" id="LRVM01000005">
    <property type="protein sequence ID" value="KXL52891.1"/>
    <property type="molecule type" value="Genomic_DNA"/>
</dbReference>
<evidence type="ECO:0000313" key="2">
    <source>
        <dbReference type="Proteomes" id="UP000070539"/>
    </source>
</evidence>
<protein>
    <submittedName>
        <fullName evidence="1">Uncharacterized protein</fullName>
    </submittedName>
</protein>
<dbReference type="NCBIfam" id="NF047389">
    <property type="entry name" value="ATPase_Sll1717"/>
    <property type="match status" value="1"/>
</dbReference>
<keyword evidence="2" id="KW-1185">Reference proteome</keyword>
<organism evidence="1 2">
    <name type="scientific">Anaerotignum neopropionicum</name>
    <dbReference type="NCBI Taxonomy" id="36847"/>
    <lineage>
        <taxon>Bacteria</taxon>
        <taxon>Bacillati</taxon>
        <taxon>Bacillota</taxon>
        <taxon>Clostridia</taxon>
        <taxon>Lachnospirales</taxon>
        <taxon>Anaerotignaceae</taxon>
        <taxon>Anaerotignum</taxon>
    </lineage>
</organism>
<reference evidence="1 2" key="1">
    <citation type="submission" date="2016-01" db="EMBL/GenBank/DDBJ databases">
        <title>Genome sequence of Clostridium neopropionicum X4, DSM-3847.</title>
        <authorList>
            <person name="Poehlein A."/>
            <person name="Beck M.H."/>
            <person name="Bengelsdorf F.R."/>
            <person name="Daniel R."/>
            <person name="Duerre P."/>
        </authorList>
    </citation>
    <scope>NUCLEOTIDE SEQUENCE [LARGE SCALE GENOMIC DNA]</scope>
    <source>
        <strain evidence="1 2">DSM-3847</strain>
    </source>
</reference>
<proteinExistence type="predicted"/>
<gene>
    <name evidence="1" type="ORF">CLNEO_19150</name>
</gene>
<evidence type="ECO:0000313" key="1">
    <source>
        <dbReference type="EMBL" id="KXL52891.1"/>
    </source>
</evidence>
<accession>A0A136WEI7</accession>